<feature type="transmembrane region" description="Helical" evidence="11">
    <location>
        <begin position="37"/>
        <end position="57"/>
    </location>
</feature>
<dbReference type="PANTHER" id="PTHR33446">
    <property type="entry name" value="PROTEIN TONB-RELATED"/>
    <property type="match status" value="1"/>
</dbReference>
<evidence type="ECO:0000256" key="9">
    <source>
        <dbReference type="ARBA" id="ARBA00023136"/>
    </source>
</evidence>
<comment type="subcellular location">
    <subcellularLocation>
        <location evidence="1">Cell inner membrane</location>
        <topology evidence="1">Single-pass membrane protein</topology>
        <orientation evidence="1">Periplasmic side</orientation>
    </subcellularLocation>
</comment>
<proteinExistence type="inferred from homology"/>
<dbReference type="RefSeq" id="WP_284379637.1">
    <property type="nucleotide sequence ID" value="NZ_BSNM01000006.1"/>
</dbReference>
<evidence type="ECO:0000256" key="10">
    <source>
        <dbReference type="SAM" id="MobiDB-lite"/>
    </source>
</evidence>
<dbReference type="NCBIfam" id="TIGR01352">
    <property type="entry name" value="tonB_Cterm"/>
    <property type="match status" value="1"/>
</dbReference>
<dbReference type="EMBL" id="BSNM01000006">
    <property type="protein sequence ID" value="GLQ30567.1"/>
    <property type="molecule type" value="Genomic_DNA"/>
</dbReference>
<dbReference type="PANTHER" id="PTHR33446:SF11">
    <property type="entry name" value="TONB3"/>
    <property type="match status" value="1"/>
</dbReference>
<reference evidence="13" key="2">
    <citation type="submission" date="2023-01" db="EMBL/GenBank/DDBJ databases">
        <title>Draft genome sequence of Litoribrevibacter albus strain NBRC 110071.</title>
        <authorList>
            <person name="Sun Q."/>
            <person name="Mori K."/>
        </authorList>
    </citation>
    <scope>NUCLEOTIDE SEQUENCE</scope>
    <source>
        <strain evidence="13">NBRC 110071</strain>
    </source>
</reference>
<accession>A0AA37W4X1</accession>
<organism evidence="13 14">
    <name type="scientific">Litoribrevibacter albus</name>
    <dbReference type="NCBI Taxonomy" id="1473156"/>
    <lineage>
        <taxon>Bacteria</taxon>
        <taxon>Pseudomonadati</taxon>
        <taxon>Pseudomonadota</taxon>
        <taxon>Gammaproteobacteria</taxon>
        <taxon>Oceanospirillales</taxon>
        <taxon>Oceanospirillaceae</taxon>
        <taxon>Litoribrevibacter</taxon>
    </lineage>
</organism>
<dbReference type="InterPro" id="IPR037682">
    <property type="entry name" value="TonB_C"/>
</dbReference>
<comment type="similarity">
    <text evidence="2">Belongs to the TonB family.</text>
</comment>
<evidence type="ECO:0000256" key="5">
    <source>
        <dbReference type="ARBA" id="ARBA00022519"/>
    </source>
</evidence>
<dbReference type="Proteomes" id="UP001161389">
    <property type="component" value="Unassembled WGS sequence"/>
</dbReference>
<keyword evidence="8 11" id="KW-1133">Transmembrane helix</keyword>
<keyword evidence="7" id="KW-0653">Protein transport</keyword>
<dbReference type="GO" id="GO:0098797">
    <property type="term" value="C:plasma membrane protein complex"/>
    <property type="evidence" value="ECO:0007669"/>
    <property type="project" value="TreeGrafter"/>
</dbReference>
<comment type="caution">
    <text evidence="13">The sequence shown here is derived from an EMBL/GenBank/DDBJ whole genome shotgun (WGS) entry which is preliminary data.</text>
</comment>
<evidence type="ECO:0000256" key="6">
    <source>
        <dbReference type="ARBA" id="ARBA00022692"/>
    </source>
</evidence>
<feature type="compositionally biased region" description="Low complexity" evidence="10">
    <location>
        <begin position="139"/>
        <end position="149"/>
    </location>
</feature>
<dbReference type="AlphaFoldDB" id="A0AA37W4X1"/>
<dbReference type="GO" id="GO:0031992">
    <property type="term" value="F:energy transducer activity"/>
    <property type="evidence" value="ECO:0007669"/>
    <property type="project" value="TreeGrafter"/>
</dbReference>
<keyword evidence="6 11" id="KW-0812">Transmembrane</keyword>
<evidence type="ECO:0000256" key="7">
    <source>
        <dbReference type="ARBA" id="ARBA00022927"/>
    </source>
</evidence>
<keyword evidence="14" id="KW-1185">Reference proteome</keyword>
<keyword evidence="9 11" id="KW-0472">Membrane</keyword>
<reference evidence="13" key="1">
    <citation type="journal article" date="2014" name="Int. J. Syst. Evol. Microbiol.">
        <title>Complete genome sequence of Corynebacterium casei LMG S-19264T (=DSM 44701T), isolated from a smear-ripened cheese.</title>
        <authorList>
            <consortium name="US DOE Joint Genome Institute (JGI-PGF)"/>
            <person name="Walter F."/>
            <person name="Albersmeier A."/>
            <person name="Kalinowski J."/>
            <person name="Ruckert C."/>
        </authorList>
    </citation>
    <scope>NUCLEOTIDE SEQUENCE</scope>
    <source>
        <strain evidence="13">NBRC 110071</strain>
    </source>
</reference>
<feature type="compositionally biased region" description="Low complexity" evidence="10">
    <location>
        <begin position="17"/>
        <end position="26"/>
    </location>
</feature>
<keyword evidence="5" id="KW-0997">Cell inner membrane</keyword>
<sequence length="315" mass="35109">MHAGSLNSNGLPSDHSTNNQPQTPQQITPKISSSDRLGFTVFMAIALHLIVIMGIGFEALKTTNKPTTIEVTLAKFEHHKEPDDADFLAQMNQLGSGQPIEKAQQLTTTEQAKIQAPKVNKTSPTMEALQPSEVDQQEQEAVVATQAPQRLTTNKDSLPVPKPEQPKSAKRLLQRSLEIASLEAELDYQQKVLTRSPRIRTITTTSTKRASDAYYVKAWLDKVERIGNLNYPEKARQKGIFGDLRLLVSLLPNGALKEIRVLESSGHKVLDDAAIRIVRLAAPFAPFPDELAKDTDELEIIRTWRFQKNNVLSQY</sequence>
<evidence type="ECO:0000259" key="12">
    <source>
        <dbReference type="PROSITE" id="PS52015"/>
    </source>
</evidence>
<dbReference type="PROSITE" id="PS52015">
    <property type="entry name" value="TONB_CTD"/>
    <property type="match status" value="1"/>
</dbReference>
<evidence type="ECO:0000256" key="3">
    <source>
        <dbReference type="ARBA" id="ARBA00022448"/>
    </source>
</evidence>
<keyword evidence="3" id="KW-0813">Transport</keyword>
<dbReference type="Pfam" id="PF03544">
    <property type="entry name" value="TonB_C"/>
    <property type="match status" value="1"/>
</dbReference>
<feature type="region of interest" description="Disordered" evidence="10">
    <location>
        <begin position="113"/>
        <end position="169"/>
    </location>
</feature>
<dbReference type="InterPro" id="IPR051045">
    <property type="entry name" value="TonB-dependent_transducer"/>
</dbReference>
<evidence type="ECO:0000256" key="8">
    <source>
        <dbReference type="ARBA" id="ARBA00022989"/>
    </source>
</evidence>
<evidence type="ECO:0000256" key="1">
    <source>
        <dbReference type="ARBA" id="ARBA00004383"/>
    </source>
</evidence>
<dbReference type="GO" id="GO:0015031">
    <property type="term" value="P:protein transport"/>
    <property type="evidence" value="ECO:0007669"/>
    <property type="project" value="UniProtKB-KW"/>
</dbReference>
<name>A0AA37W4X1_9GAMM</name>
<evidence type="ECO:0000313" key="14">
    <source>
        <dbReference type="Proteomes" id="UP001161389"/>
    </source>
</evidence>
<feature type="compositionally biased region" description="Polar residues" evidence="10">
    <location>
        <begin position="1"/>
        <end position="16"/>
    </location>
</feature>
<dbReference type="Gene3D" id="3.30.1150.10">
    <property type="match status" value="1"/>
</dbReference>
<dbReference type="SUPFAM" id="SSF74653">
    <property type="entry name" value="TolA/TonB C-terminal domain"/>
    <property type="match status" value="1"/>
</dbReference>
<evidence type="ECO:0000256" key="4">
    <source>
        <dbReference type="ARBA" id="ARBA00022475"/>
    </source>
</evidence>
<gene>
    <name evidence="13" type="ORF">GCM10007876_10450</name>
</gene>
<dbReference type="InterPro" id="IPR006260">
    <property type="entry name" value="TonB/TolA_C"/>
</dbReference>
<evidence type="ECO:0000256" key="2">
    <source>
        <dbReference type="ARBA" id="ARBA00006555"/>
    </source>
</evidence>
<evidence type="ECO:0000313" key="13">
    <source>
        <dbReference type="EMBL" id="GLQ30567.1"/>
    </source>
</evidence>
<keyword evidence="4" id="KW-1003">Cell membrane</keyword>
<evidence type="ECO:0000256" key="11">
    <source>
        <dbReference type="SAM" id="Phobius"/>
    </source>
</evidence>
<protein>
    <submittedName>
        <fullName evidence="13">Cell envelope biogenesis protein TonB</fullName>
    </submittedName>
</protein>
<feature type="region of interest" description="Disordered" evidence="10">
    <location>
        <begin position="1"/>
        <end position="31"/>
    </location>
</feature>
<dbReference type="GO" id="GO:0055085">
    <property type="term" value="P:transmembrane transport"/>
    <property type="evidence" value="ECO:0007669"/>
    <property type="project" value="InterPro"/>
</dbReference>
<feature type="domain" description="TonB C-terminal" evidence="12">
    <location>
        <begin position="216"/>
        <end position="313"/>
    </location>
</feature>